<protein>
    <submittedName>
        <fullName evidence="1">Uncharacterized protein</fullName>
    </submittedName>
</protein>
<dbReference type="RefSeq" id="WP_020063791.1">
    <property type="nucleotide sequence ID" value="NZ_CP015910.2"/>
</dbReference>
<name>A0A3B6W3N7_BRAHO</name>
<dbReference type="Proteomes" id="UP000092328">
    <property type="component" value="Chromosome"/>
</dbReference>
<proteinExistence type="predicted"/>
<dbReference type="AlphaFoldDB" id="A0A3B6W3N7"/>
<evidence type="ECO:0000313" key="1">
    <source>
        <dbReference type="EMBL" id="ANN64613.1"/>
    </source>
</evidence>
<gene>
    <name evidence="1" type="ORF">BHYOB78_12300</name>
</gene>
<dbReference type="EMBL" id="CP015910">
    <property type="protein sequence ID" value="ANN64613.1"/>
    <property type="molecule type" value="Genomic_DNA"/>
</dbReference>
<dbReference type="KEGG" id="bhd:BHYOB78_12300"/>
<keyword evidence="2" id="KW-1185">Reference proteome</keyword>
<reference evidence="2" key="2">
    <citation type="journal article" date="2017" name="Genome Announc.">
        <title>Correction for Mirajkar et al., Complete Genome Sequence of Brachyspira hyodysenteriae Type Strain B78 (ATCC 27164).</title>
        <authorList>
            <person name="Mirajkar N.S."/>
            <person name="Johnson T.J."/>
            <person name="Gebhart C.J."/>
        </authorList>
    </citation>
    <scope>NUCLEOTIDE SEQUENCE [LARGE SCALE GENOMIC DNA]</scope>
    <source>
        <strain evidence="2">B78</strain>
    </source>
</reference>
<sequence>MCIELIPNVIIYRDKYSNSIPDSEYEIVDKEFSLSNTIKEKLDKKNLENTPIISKILISNTKFKNKVSIGLFINNLVLKNVIFEDDVVFFGIFRGEILFENVKCCKNVSFENVYIRDNEYTVSNDCTKFKDVIFDSNVDFTGFRIQNGYKFTFGNTIFKYRPIKLETTIGIGRLKEFNDEVIKINNADYDN</sequence>
<reference evidence="2" key="1">
    <citation type="journal article" date="2016" name="Genome Announc.">
        <title>Complete Genome Sequence of Brachyspira hyodysenteriae Type Strain B78 (ATCC 27164).</title>
        <authorList>
            <person name="Mirajkar N.S."/>
            <person name="Johnson T.J."/>
            <person name="Gebhart C.J."/>
        </authorList>
    </citation>
    <scope>NUCLEOTIDE SEQUENCE [LARGE SCALE GENOMIC DNA]</scope>
    <source>
        <strain evidence="2">B78</strain>
    </source>
</reference>
<evidence type="ECO:0000313" key="2">
    <source>
        <dbReference type="Proteomes" id="UP000092328"/>
    </source>
</evidence>
<accession>A0A3B6W3N7</accession>
<organism evidence="1 2">
    <name type="scientific">Brachyspira hyodysenteriae ATCC 27164</name>
    <dbReference type="NCBI Taxonomy" id="1266923"/>
    <lineage>
        <taxon>Bacteria</taxon>
        <taxon>Pseudomonadati</taxon>
        <taxon>Spirochaetota</taxon>
        <taxon>Spirochaetia</taxon>
        <taxon>Brachyspirales</taxon>
        <taxon>Brachyspiraceae</taxon>
        <taxon>Brachyspira</taxon>
    </lineage>
</organism>